<proteinExistence type="predicted"/>
<keyword evidence="2" id="KW-1185">Reference proteome</keyword>
<dbReference type="HOGENOM" id="CLU_768551_0_0_1"/>
<evidence type="ECO:0000313" key="2">
    <source>
        <dbReference type="Proteomes" id="UP000032141"/>
    </source>
</evidence>
<dbReference type="Pfam" id="PF03778">
    <property type="entry name" value="DUF321"/>
    <property type="match status" value="2"/>
</dbReference>
<reference evidence="1 2" key="1">
    <citation type="journal article" date="2014" name="Genome Biol.">
        <title>Transcriptome and methylome profiling reveals relics of genome dominance in the mesopolyploid Brassica oleracea.</title>
        <authorList>
            <person name="Parkin I.A."/>
            <person name="Koh C."/>
            <person name="Tang H."/>
            <person name="Robinson S.J."/>
            <person name="Kagale S."/>
            <person name="Clarke W.E."/>
            <person name="Town C.D."/>
            <person name="Nixon J."/>
            <person name="Krishnakumar V."/>
            <person name="Bidwell S.L."/>
            <person name="Denoeud F."/>
            <person name="Belcram H."/>
            <person name="Links M.G."/>
            <person name="Just J."/>
            <person name="Clarke C."/>
            <person name="Bender T."/>
            <person name="Huebert T."/>
            <person name="Mason A.S."/>
            <person name="Pires J.C."/>
            <person name="Barker G."/>
            <person name="Moore J."/>
            <person name="Walley P.G."/>
            <person name="Manoli S."/>
            <person name="Batley J."/>
            <person name="Edwards D."/>
            <person name="Nelson M.N."/>
            <person name="Wang X."/>
            <person name="Paterson A.H."/>
            <person name="King G."/>
            <person name="Bancroft I."/>
            <person name="Chalhoub B."/>
            <person name="Sharpe A.G."/>
        </authorList>
    </citation>
    <scope>NUCLEOTIDE SEQUENCE</scope>
    <source>
        <strain evidence="1 2">cv. TO1000</strain>
    </source>
</reference>
<evidence type="ECO:0008006" key="3">
    <source>
        <dbReference type="Google" id="ProtNLM"/>
    </source>
</evidence>
<dbReference type="Gramene" id="Bo5g077570.1">
    <property type="protein sequence ID" value="Bo5g077570.1"/>
    <property type="gene ID" value="Bo5g077570"/>
</dbReference>
<sequence>ENAFFAGLTGKCVFAGLTEKCVFAVLAEKCVLRFWRKTVSRFWRENEFLAVLVGKCVFSVLAEKCVFYGFGGKMYFLRFWRKNEFFRFWQENAYLRFCVFGGKMRFYGFDGTMDHLGEQTNSTLVNRIEASAIVFRYAESCTLMASVFKLREVRVCFFGFGPPESDSLWPPSILLRWRARHAFSLSHVVIILYESVQQSNQNQMKINQLVLELINWSNGSCSRLLSFGIWAKVLRLKAEDRNSERVSATPLLRERSSIICGSPGHFGYRFGSVRLYTSYLLSQTKGYIKRYWLTIRSNLILSWVKFNTGNGADYRRKEVELMLQAGYVTVGLGPHRLQAETEIIALLATLVMWSDSQETTA</sequence>
<name>A0A0D3CFY0_BRAOL</name>
<dbReference type="GO" id="GO:0070042">
    <property type="term" value="F:rRNA (uridine-N3-)-methyltransferase activity"/>
    <property type="evidence" value="ECO:0007669"/>
    <property type="project" value="TreeGrafter"/>
</dbReference>
<organism evidence="1 2">
    <name type="scientific">Brassica oleracea var. oleracea</name>
    <dbReference type="NCBI Taxonomy" id="109376"/>
    <lineage>
        <taxon>Eukaryota</taxon>
        <taxon>Viridiplantae</taxon>
        <taxon>Streptophyta</taxon>
        <taxon>Embryophyta</taxon>
        <taxon>Tracheophyta</taxon>
        <taxon>Spermatophyta</taxon>
        <taxon>Magnoliopsida</taxon>
        <taxon>eudicotyledons</taxon>
        <taxon>Gunneridae</taxon>
        <taxon>Pentapetalae</taxon>
        <taxon>rosids</taxon>
        <taxon>malvids</taxon>
        <taxon>Brassicales</taxon>
        <taxon>Brassicaceae</taxon>
        <taxon>Brassiceae</taxon>
        <taxon>Brassica</taxon>
    </lineage>
</organism>
<accession>A0A0D3CFY0</accession>
<dbReference type="Proteomes" id="UP000032141">
    <property type="component" value="Chromosome C5"/>
</dbReference>
<dbReference type="AlphaFoldDB" id="A0A0D3CFY0"/>
<dbReference type="InterPro" id="IPR006700">
    <property type="entry name" value="RsmE"/>
</dbReference>
<reference evidence="1" key="2">
    <citation type="submission" date="2015-03" db="UniProtKB">
        <authorList>
            <consortium name="EnsemblPlants"/>
        </authorList>
    </citation>
    <scope>IDENTIFICATION</scope>
</reference>
<dbReference type="PANTHER" id="PTHR30027">
    <property type="entry name" value="RIBOSOMAL RNA SMALL SUBUNIT METHYLTRANSFERASE E"/>
    <property type="match status" value="1"/>
</dbReference>
<protein>
    <recommendedName>
        <fullName evidence="3">16S rRNA (uracil(1498)-N(3))-methyltransferase</fullName>
    </recommendedName>
</protein>
<dbReference type="EnsemblPlants" id="Bo5g077570.1">
    <property type="protein sequence ID" value="Bo5g077570.1"/>
    <property type="gene ID" value="Bo5g077570"/>
</dbReference>
<dbReference type="GO" id="GO:0070475">
    <property type="term" value="P:rRNA base methylation"/>
    <property type="evidence" value="ECO:0007669"/>
    <property type="project" value="TreeGrafter"/>
</dbReference>
<dbReference type="InterPro" id="IPR005529">
    <property type="entry name" value="DUF321"/>
</dbReference>
<evidence type="ECO:0000313" key="1">
    <source>
        <dbReference type="EnsemblPlants" id="Bo5g077570.1"/>
    </source>
</evidence>
<dbReference type="STRING" id="109376.A0A0D3CFY0"/>
<dbReference type="PANTHER" id="PTHR30027:SF3">
    <property type="entry name" value="16S RRNA (URACIL(1498)-N(3))-METHYLTRANSFERASE"/>
    <property type="match status" value="1"/>
</dbReference>